<name>A0A444V0S6_ACIRT</name>
<evidence type="ECO:0000313" key="2">
    <source>
        <dbReference type="Proteomes" id="UP000289886"/>
    </source>
</evidence>
<evidence type="ECO:0000313" key="1">
    <source>
        <dbReference type="EMBL" id="RXM93958.1"/>
    </source>
</evidence>
<organism evidence="1 2">
    <name type="scientific">Acipenser ruthenus</name>
    <name type="common">Sterlet sturgeon</name>
    <dbReference type="NCBI Taxonomy" id="7906"/>
    <lineage>
        <taxon>Eukaryota</taxon>
        <taxon>Metazoa</taxon>
        <taxon>Chordata</taxon>
        <taxon>Craniata</taxon>
        <taxon>Vertebrata</taxon>
        <taxon>Euteleostomi</taxon>
        <taxon>Actinopterygii</taxon>
        <taxon>Chondrostei</taxon>
        <taxon>Acipenseriformes</taxon>
        <taxon>Acipenseridae</taxon>
        <taxon>Acipenser</taxon>
    </lineage>
</organism>
<dbReference type="Proteomes" id="UP000289886">
    <property type="component" value="Unassembled WGS sequence"/>
</dbReference>
<accession>A0A444V0S6</accession>
<comment type="caution">
    <text evidence="1">The sequence shown here is derived from an EMBL/GenBank/DDBJ whole genome shotgun (WGS) entry which is preliminary data.</text>
</comment>
<proteinExistence type="predicted"/>
<dbReference type="EMBL" id="SCEB01003940">
    <property type="protein sequence ID" value="RXM93958.1"/>
    <property type="molecule type" value="Genomic_DNA"/>
</dbReference>
<protein>
    <submittedName>
        <fullName evidence="1">Uncharacterized protein</fullName>
    </submittedName>
</protein>
<dbReference type="Gene3D" id="2.60.40.10">
    <property type="entry name" value="Immunoglobulins"/>
    <property type="match status" value="1"/>
</dbReference>
<dbReference type="AlphaFoldDB" id="A0A444V0S6"/>
<dbReference type="InterPro" id="IPR013783">
    <property type="entry name" value="Ig-like_fold"/>
</dbReference>
<keyword evidence="2" id="KW-1185">Reference proteome</keyword>
<sequence length="259" mass="29408">MVIDRIRQEQHCKKICVQCQDVLETQPSGSCGTYTGNKRHIMKEIFGNMKNLTRYRITVHCLKKLKTRTYEVYLTEGKYHMDPVNCTAGFNTQCCDDLKPCEDINHCTSGHQIPAKKTTVKPDPPKDLKMNKSSGNLHLSWKKAAKEIEGSLNEIHIRRLNDSHWHNVTCETASGKETPVFRCDRAAPHCLTCSPRRLKMFGSSMVRLGDAAGSAACFSQFILALFLNERAHRCPWILNIQLCCVAIEQDCGQLTTHQR</sequence>
<gene>
    <name evidence="1" type="ORF">EOD39_18521</name>
</gene>
<reference evidence="1 2" key="1">
    <citation type="submission" date="2019-01" db="EMBL/GenBank/DDBJ databases">
        <title>Draft Genome and Complete Hox-Cluster Characterization of the Sterlet Sturgeon (Acipenser ruthenus).</title>
        <authorList>
            <person name="Wei Q."/>
        </authorList>
    </citation>
    <scope>NUCLEOTIDE SEQUENCE [LARGE SCALE GENOMIC DNA]</scope>
    <source>
        <strain evidence="1">WHYD16114868_AA</strain>
        <tissue evidence="1">Blood</tissue>
    </source>
</reference>